<evidence type="ECO:0000313" key="2">
    <source>
        <dbReference type="EMBL" id="KAK3200308.1"/>
    </source>
</evidence>
<gene>
    <name evidence="2" type="ORF">Dsin_023723</name>
</gene>
<name>A0AAE0A3U8_9ROSI</name>
<evidence type="ECO:0000256" key="1">
    <source>
        <dbReference type="SAM" id="SignalP"/>
    </source>
</evidence>
<accession>A0AAE0A3U8</accession>
<dbReference type="PANTHER" id="PTHR33491">
    <property type="entry name" value="OSJNBA0016N04.9 PROTEIN"/>
    <property type="match status" value="1"/>
</dbReference>
<evidence type="ECO:0000313" key="3">
    <source>
        <dbReference type="Proteomes" id="UP001281410"/>
    </source>
</evidence>
<proteinExistence type="predicted"/>
<keyword evidence="3" id="KW-1185">Reference proteome</keyword>
<dbReference type="AlphaFoldDB" id="A0AAE0A3U8"/>
<dbReference type="EMBL" id="JANJYJ010000007">
    <property type="protein sequence ID" value="KAK3200308.1"/>
    <property type="molecule type" value="Genomic_DNA"/>
</dbReference>
<feature type="signal peptide" evidence="1">
    <location>
        <begin position="1"/>
        <end position="36"/>
    </location>
</feature>
<organism evidence="2 3">
    <name type="scientific">Dipteronia sinensis</name>
    <dbReference type="NCBI Taxonomy" id="43782"/>
    <lineage>
        <taxon>Eukaryota</taxon>
        <taxon>Viridiplantae</taxon>
        <taxon>Streptophyta</taxon>
        <taxon>Embryophyta</taxon>
        <taxon>Tracheophyta</taxon>
        <taxon>Spermatophyta</taxon>
        <taxon>Magnoliopsida</taxon>
        <taxon>eudicotyledons</taxon>
        <taxon>Gunneridae</taxon>
        <taxon>Pentapetalae</taxon>
        <taxon>rosids</taxon>
        <taxon>malvids</taxon>
        <taxon>Sapindales</taxon>
        <taxon>Sapindaceae</taxon>
        <taxon>Hippocastanoideae</taxon>
        <taxon>Acereae</taxon>
        <taxon>Dipteronia</taxon>
    </lineage>
</organism>
<feature type="chain" id="PRO_5042091183" description="Wall-associated receptor kinase galacturonan-binding domain-containing protein" evidence="1">
    <location>
        <begin position="37"/>
        <end position="71"/>
    </location>
</feature>
<protein>
    <recommendedName>
        <fullName evidence="4">Wall-associated receptor kinase galacturonan-binding domain-containing protein</fullName>
    </recommendedName>
</protein>
<dbReference type="Proteomes" id="UP001281410">
    <property type="component" value="Unassembled WGS sequence"/>
</dbReference>
<sequence length="71" mass="7923">MSKKFQWRKHMVNWSSGILQLMVANAALTTTQLAQGKPGCLTKCGDLQIPYPFDTETKCSLNKDFIITCNG</sequence>
<reference evidence="2" key="1">
    <citation type="journal article" date="2023" name="Plant J.">
        <title>Genome sequences and population genomics provide insights into the demographic history, inbreeding, and mutation load of two 'living fossil' tree species of Dipteronia.</title>
        <authorList>
            <person name="Feng Y."/>
            <person name="Comes H.P."/>
            <person name="Chen J."/>
            <person name="Zhu S."/>
            <person name="Lu R."/>
            <person name="Zhang X."/>
            <person name="Li P."/>
            <person name="Qiu J."/>
            <person name="Olsen K.M."/>
            <person name="Qiu Y."/>
        </authorList>
    </citation>
    <scope>NUCLEOTIDE SEQUENCE</scope>
    <source>
        <strain evidence="2">NBL</strain>
    </source>
</reference>
<comment type="caution">
    <text evidence="2">The sequence shown here is derived from an EMBL/GenBank/DDBJ whole genome shotgun (WGS) entry which is preliminary data.</text>
</comment>
<evidence type="ECO:0008006" key="4">
    <source>
        <dbReference type="Google" id="ProtNLM"/>
    </source>
</evidence>
<keyword evidence="1" id="KW-0732">Signal</keyword>